<evidence type="ECO:0000259" key="1">
    <source>
        <dbReference type="Pfam" id="PF00069"/>
    </source>
</evidence>
<name>A0ABR3WDB1_9PEZI</name>
<dbReference type="Pfam" id="PF00069">
    <property type="entry name" value="Pkinase"/>
    <property type="match status" value="1"/>
</dbReference>
<feature type="domain" description="Protein kinase" evidence="1">
    <location>
        <begin position="91"/>
        <end position="177"/>
    </location>
</feature>
<gene>
    <name evidence="2" type="ORF">VTK73DRAFT_7591</name>
</gene>
<dbReference type="Gene3D" id="1.10.510.10">
    <property type="entry name" value="Transferase(Phosphotransferase) domain 1"/>
    <property type="match status" value="1"/>
</dbReference>
<sequence>MVPPLHRIRPELLEEVSSYVKSFDPSTIKVDFPEPNDALYRMPTRVLVDLDGSGCRPCFFKHFSGGMTQTLVRELEGHLRLLQSGLKPDARAVRLLGIVKVDDEVGGVLLTYVDHDDWSGLLRYRAMEAPLCIRERWANQVRETVAELHEAGVVWGDAKVDNVMVDRNDNVWIIDFGGGYTEGWVDKDKAGTTDGDLQGVDRIVDYLRNYKLEDC</sequence>
<dbReference type="SUPFAM" id="SSF56112">
    <property type="entry name" value="Protein kinase-like (PK-like)"/>
    <property type="match status" value="1"/>
</dbReference>
<dbReference type="InterPro" id="IPR011009">
    <property type="entry name" value="Kinase-like_dom_sf"/>
</dbReference>
<accession>A0ABR3WDB1</accession>
<organism evidence="2 3">
    <name type="scientific">Phialemonium thermophilum</name>
    <dbReference type="NCBI Taxonomy" id="223376"/>
    <lineage>
        <taxon>Eukaryota</taxon>
        <taxon>Fungi</taxon>
        <taxon>Dikarya</taxon>
        <taxon>Ascomycota</taxon>
        <taxon>Pezizomycotina</taxon>
        <taxon>Sordariomycetes</taxon>
        <taxon>Sordariomycetidae</taxon>
        <taxon>Cephalothecales</taxon>
        <taxon>Cephalothecaceae</taxon>
        <taxon>Phialemonium</taxon>
    </lineage>
</organism>
<reference evidence="2 3" key="1">
    <citation type="journal article" date="2024" name="Commun. Biol.">
        <title>Comparative genomic analysis of thermophilic fungi reveals convergent evolutionary adaptations and gene losses.</title>
        <authorList>
            <person name="Steindorff A.S."/>
            <person name="Aguilar-Pontes M.V."/>
            <person name="Robinson A.J."/>
            <person name="Andreopoulos B."/>
            <person name="LaButti K."/>
            <person name="Kuo A."/>
            <person name="Mondo S."/>
            <person name="Riley R."/>
            <person name="Otillar R."/>
            <person name="Haridas S."/>
            <person name="Lipzen A."/>
            <person name="Grimwood J."/>
            <person name="Schmutz J."/>
            <person name="Clum A."/>
            <person name="Reid I.D."/>
            <person name="Moisan M.C."/>
            <person name="Butler G."/>
            <person name="Nguyen T.T.M."/>
            <person name="Dewar K."/>
            <person name="Conant G."/>
            <person name="Drula E."/>
            <person name="Henrissat B."/>
            <person name="Hansel C."/>
            <person name="Singer S."/>
            <person name="Hutchinson M.I."/>
            <person name="de Vries R.P."/>
            <person name="Natvig D.O."/>
            <person name="Powell A.J."/>
            <person name="Tsang A."/>
            <person name="Grigoriev I.V."/>
        </authorList>
    </citation>
    <scope>NUCLEOTIDE SEQUENCE [LARGE SCALE GENOMIC DNA]</scope>
    <source>
        <strain evidence="2 3">ATCC 24622</strain>
    </source>
</reference>
<dbReference type="Proteomes" id="UP001586593">
    <property type="component" value="Unassembled WGS sequence"/>
</dbReference>
<comment type="caution">
    <text evidence="2">The sequence shown here is derived from an EMBL/GenBank/DDBJ whole genome shotgun (WGS) entry which is preliminary data.</text>
</comment>
<dbReference type="EMBL" id="JAZHXJ010000496">
    <property type="protein sequence ID" value="KAL1859445.1"/>
    <property type="molecule type" value="Genomic_DNA"/>
</dbReference>
<protein>
    <recommendedName>
        <fullName evidence="1">Protein kinase domain-containing protein</fullName>
    </recommendedName>
</protein>
<evidence type="ECO:0000313" key="3">
    <source>
        <dbReference type="Proteomes" id="UP001586593"/>
    </source>
</evidence>
<proteinExistence type="predicted"/>
<evidence type="ECO:0000313" key="2">
    <source>
        <dbReference type="EMBL" id="KAL1859445.1"/>
    </source>
</evidence>
<keyword evidence="3" id="KW-1185">Reference proteome</keyword>
<dbReference type="InterPro" id="IPR000719">
    <property type="entry name" value="Prot_kinase_dom"/>
</dbReference>